<gene>
    <name evidence="1" type="ORF">HOLleu_20039</name>
</gene>
<organism evidence="1 2">
    <name type="scientific">Holothuria leucospilota</name>
    <name type="common">Black long sea cucumber</name>
    <name type="synonym">Mertensiothuria leucospilota</name>
    <dbReference type="NCBI Taxonomy" id="206669"/>
    <lineage>
        <taxon>Eukaryota</taxon>
        <taxon>Metazoa</taxon>
        <taxon>Echinodermata</taxon>
        <taxon>Eleutherozoa</taxon>
        <taxon>Echinozoa</taxon>
        <taxon>Holothuroidea</taxon>
        <taxon>Aspidochirotacea</taxon>
        <taxon>Aspidochirotida</taxon>
        <taxon>Holothuriidae</taxon>
        <taxon>Holothuria</taxon>
    </lineage>
</organism>
<evidence type="ECO:0000313" key="2">
    <source>
        <dbReference type="Proteomes" id="UP001152320"/>
    </source>
</evidence>
<evidence type="ECO:0000313" key="1">
    <source>
        <dbReference type="EMBL" id="KAJ8036153.1"/>
    </source>
</evidence>
<dbReference type="EMBL" id="JAIZAY010000009">
    <property type="protein sequence ID" value="KAJ8036153.1"/>
    <property type="molecule type" value="Genomic_DNA"/>
</dbReference>
<reference evidence="1" key="1">
    <citation type="submission" date="2021-10" db="EMBL/GenBank/DDBJ databases">
        <title>Tropical sea cucumber genome reveals ecological adaptation and Cuvierian tubules defense mechanism.</title>
        <authorList>
            <person name="Chen T."/>
        </authorList>
    </citation>
    <scope>NUCLEOTIDE SEQUENCE</scope>
    <source>
        <strain evidence="1">Nanhai2018</strain>
        <tissue evidence="1">Muscle</tissue>
    </source>
</reference>
<comment type="caution">
    <text evidence="1">The sequence shown here is derived from an EMBL/GenBank/DDBJ whole genome shotgun (WGS) entry which is preliminary data.</text>
</comment>
<name>A0A9Q1BZ96_HOLLE</name>
<dbReference type="Proteomes" id="UP001152320">
    <property type="component" value="Chromosome 9"/>
</dbReference>
<sequence>MPHNSQKSESDQLGELDFHEQLQGILESSQQPVEAGCCLMESKETEEKVIFNSLVSDLGKESAPPTGAKIEDLVGNATHDKLSSTMIREQRQKYHRPSNIELLQIANINTLLWEHLKHMKNRESFKELNI</sequence>
<protein>
    <submittedName>
        <fullName evidence="1">Uncharacterized protein</fullName>
    </submittedName>
</protein>
<dbReference type="AlphaFoldDB" id="A0A9Q1BZ96"/>
<accession>A0A9Q1BZ96</accession>
<proteinExistence type="predicted"/>
<keyword evidence="2" id="KW-1185">Reference proteome</keyword>